<dbReference type="Gene3D" id="1.25.40.10">
    <property type="entry name" value="Tetratricopeptide repeat domain"/>
    <property type="match status" value="2"/>
</dbReference>
<protein>
    <recommendedName>
        <fullName evidence="8">Tetratricopeptide repeat protein 30</fullName>
    </recommendedName>
</protein>
<organism evidence="10 12">
    <name type="scientific">Bursaphelenchus xylophilus</name>
    <name type="common">Pinewood nematode worm</name>
    <name type="synonym">Aphelenchoides xylophilus</name>
    <dbReference type="NCBI Taxonomy" id="6326"/>
    <lineage>
        <taxon>Eukaryota</taxon>
        <taxon>Metazoa</taxon>
        <taxon>Ecdysozoa</taxon>
        <taxon>Nematoda</taxon>
        <taxon>Chromadorea</taxon>
        <taxon>Rhabditida</taxon>
        <taxon>Tylenchina</taxon>
        <taxon>Tylenchomorpha</taxon>
        <taxon>Aphelenchoidea</taxon>
        <taxon>Aphelenchoididae</taxon>
        <taxon>Bursaphelenchus</taxon>
    </lineage>
</organism>
<dbReference type="PANTHER" id="PTHR20931">
    <property type="entry name" value="TETRATRICOPEPTIDE REPEAT PROTEIN 30"/>
    <property type="match status" value="1"/>
</dbReference>
<keyword evidence="5 8" id="KW-0802">TPR repeat</keyword>
<keyword evidence="7 8" id="KW-0966">Cell projection</keyword>
<comment type="function">
    <text evidence="8">Required for polyglutamylation of axonemal tubulin. Plays a role in anterograde intraflagellar transport (IFT), the process by which cilia precursors are transported from the base of the cilium to the site of their incorporation at the tip.</text>
</comment>
<evidence type="ECO:0000256" key="8">
    <source>
        <dbReference type="RuleBase" id="RU367070"/>
    </source>
</evidence>
<dbReference type="GO" id="GO:0042073">
    <property type="term" value="P:intraciliary transport"/>
    <property type="evidence" value="ECO:0007669"/>
    <property type="project" value="UniProtKB-UniRule"/>
</dbReference>
<dbReference type="GO" id="GO:0005879">
    <property type="term" value="C:axonemal microtubule"/>
    <property type="evidence" value="ECO:0007669"/>
    <property type="project" value="UniProtKB-UniRule"/>
</dbReference>
<dbReference type="PANTHER" id="PTHR20931:SF0">
    <property type="entry name" value="TETRATRICOPEPTIDE REPEAT PROTEIN 30"/>
    <property type="match status" value="1"/>
</dbReference>
<dbReference type="EMBL" id="CAJFDI010000001">
    <property type="protein sequence ID" value="CAD5212330.1"/>
    <property type="molecule type" value="Genomic_DNA"/>
</dbReference>
<evidence type="ECO:0000313" key="9">
    <source>
        <dbReference type="EMBL" id="CAD5212330.1"/>
    </source>
</evidence>
<dbReference type="OrthoDB" id="10249577at2759"/>
<dbReference type="InterPro" id="IPR039941">
    <property type="entry name" value="TT30"/>
</dbReference>
<dbReference type="GO" id="GO:0030992">
    <property type="term" value="C:intraciliary transport particle B"/>
    <property type="evidence" value="ECO:0007669"/>
    <property type="project" value="TreeGrafter"/>
</dbReference>
<reference evidence="9" key="2">
    <citation type="submission" date="2020-09" db="EMBL/GenBank/DDBJ databases">
        <authorList>
            <person name="Kikuchi T."/>
        </authorList>
    </citation>
    <scope>NUCLEOTIDE SEQUENCE</scope>
    <source>
        <strain evidence="9">Ka4C1</strain>
    </source>
</reference>
<dbReference type="InterPro" id="IPR011990">
    <property type="entry name" value="TPR-like_helical_dom_sf"/>
</dbReference>
<keyword evidence="3" id="KW-0677">Repeat</keyword>
<evidence type="ECO:0000313" key="10">
    <source>
        <dbReference type="Proteomes" id="UP000095284"/>
    </source>
</evidence>
<evidence type="ECO:0000313" key="12">
    <source>
        <dbReference type="WBParaSite" id="BXY_0704500.1"/>
    </source>
</evidence>
<evidence type="ECO:0000256" key="3">
    <source>
        <dbReference type="ARBA" id="ARBA00022737"/>
    </source>
</evidence>
<sequence length="645" mass="73966">MAFVPIRDGEYTSTIYGMIRDNRFSDAMRILQYELQRLPNSRAGLSLLGYCYYQVQDYLMAAETYGKLSELYGDHAEYKLYHAQALYHAFMFPEAETVIHDSADDPAISSQLLKLTAAIKYREDDVNTSRLLVEQFEDDDPDQEVNLACIEFKLGDYPKAIERFKNATSVHGFQADLAYSLALCHYQLGETEQTMRYIADIVERGVKDHPELGVGTVTDGIEVRSVGNTMILNETALIEALNLRFAIEYKSKNMEKAAACLTDMPPRSEEELDPVTLHNQALMSVDSNFADSFARLQYLLTQNPFPPETFANLLLLYCRYEYYDLAADVLAENAHLTYKYLTQYMFDYLDALISQQSSPTDAYNKFDALTADQLNQLRKAHQKLKEVMDSGDKKEIERAKDDIKECMDRYIPVLMAQARIVWEREEYSNVESLFSRSSEFCSLNETWMLNLAHTLYMQEKYKEASECYAPIINTKFEKMLDISAIVLANACVCYILGNANDTAEEIMKRVEKEEMKNPKKKSFHFCIINLVIGTLYCAKGNYEFGITRVIGSLEPYEQKLGLDTWHFSKRCLLAMFEQIAKQILMVRDDILMACMAFLEHCEVHGKDISTQTDGLMVQSQVTDPRKTVAYEARTLKAILLKLLDL</sequence>
<comment type="subcellular location">
    <subcellularLocation>
        <location evidence="1 8">Cell projection</location>
        <location evidence="1 8">Cilium</location>
    </subcellularLocation>
</comment>
<dbReference type="AlphaFoldDB" id="A0A1I7S216"/>
<evidence type="ECO:0000256" key="5">
    <source>
        <dbReference type="ARBA" id="ARBA00022803"/>
    </source>
</evidence>
<dbReference type="GO" id="GO:0120170">
    <property type="term" value="F:intraciliary transport particle B binding"/>
    <property type="evidence" value="ECO:0007669"/>
    <property type="project" value="TreeGrafter"/>
</dbReference>
<proteinExistence type="inferred from homology"/>
<keyword evidence="4 8" id="KW-0970">Cilium biogenesis/degradation</keyword>
<evidence type="ECO:0000256" key="6">
    <source>
        <dbReference type="ARBA" id="ARBA00023069"/>
    </source>
</evidence>
<dbReference type="eggNOG" id="KOG4340">
    <property type="taxonomic scope" value="Eukaryota"/>
</dbReference>
<accession>A0A1I7S216</accession>
<gene>
    <name evidence="9" type="ORF">BXYJ_LOCUS2866</name>
</gene>
<dbReference type="EMBL" id="CAJFCV020000001">
    <property type="protein sequence ID" value="CAG9090291.1"/>
    <property type="molecule type" value="Genomic_DNA"/>
</dbReference>
<dbReference type="SUPFAM" id="SSF48452">
    <property type="entry name" value="TPR-like"/>
    <property type="match status" value="2"/>
</dbReference>
<evidence type="ECO:0000256" key="7">
    <source>
        <dbReference type="ARBA" id="ARBA00023273"/>
    </source>
</evidence>
<evidence type="ECO:0000313" key="11">
    <source>
        <dbReference type="Proteomes" id="UP000659654"/>
    </source>
</evidence>
<comment type="similarity">
    <text evidence="2 8">Belongs to the TTC30/dfy-1/fleer family.</text>
</comment>
<evidence type="ECO:0000256" key="4">
    <source>
        <dbReference type="ARBA" id="ARBA00022794"/>
    </source>
</evidence>
<reference evidence="12" key="1">
    <citation type="submission" date="2016-11" db="UniProtKB">
        <authorList>
            <consortium name="WormBaseParasite"/>
        </authorList>
    </citation>
    <scope>IDENTIFICATION</scope>
</reference>
<keyword evidence="11" id="KW-1185">Reference proteome</keyword>
<evidence type="ECO:0000256" key="2">
    <source>
        <dbReference type="ARBA" id="ARBA00009522"/>
    </source>
</evidence>
<evidence type="ECO:0000256" key="1">
    <source>
        <dbReference type="ARBA" id="ARBA00004138"/>
    </source>
</evidence>
<dbReference type="Proteomes" id="UP000582659">
    <property type="component" value="Unassembled WGS sequence"/>
</dbReference>
<dbReference type="Pfam" id="PF13432">
    <property type="entry name" value="TPR_16"/>
    <property type="match status" value="1"/>
</dbReference>
<dbReference type="InterPro" id="IPR019734">
    <property type="entry name" value="TPR_rpt"/>
</dbReference>
<dbReference type="SMR" id="A0A1I7S216"/>
<keyword evidence="6 8" id="KW-0969">Cilium</keyword>
<name>A0A1I7S216_BURXY</name>
<dbReference type="SMART" id="SM00028">
    <property type="entry name" value="TPR"/>
    <property type="match status" value="3"/>
</dbReference>
<dbReference type="Proteomes" id="UP000659654">
    <property type="component" value="Unassembled WGS sequence"/>
</dbReference>
<dbReference type="WBParaSite" id="BXY_0704500.1">
    <property type="protein sequence ID" value="BXY_0704500.1"/>
    <property type="gene ID" value="BXY_0704500"/>
</dbReference>
<dbReference type="Proteomes" id="UP000095284">
    <property type="component" value="Unplaced"/>
</dbReference>